<organism evidence="1 2">
    <name type="scientific">Melastoma candidum</name>
    <dbReference type="NCBI Taxonomy" id="119954"/>
    <lineage>
        <taxon>Eukaryota</taxon>
        <taxon>Viridiplantae</taxon>
        <taxon>Streptophyta</taxon>
        <taxon>Embryophyta</taxon>
        <taxon>Tracheophyta</taxon>
        <taxon>Spermatophyta</taxon>
        <taxon>Magnoliopsida</taxon>
        <taxon>eudicotyledons</taxon>
        <taxon>Gunneridae</taxon>
        <taxon>Pentapetalae</taxon>
        <taxon>rosids</taxon>
        <taxon>malvids</taxon>
        <taxon>Myrtales</taxon>
        <taxon>Melastomataceae</taxon>
        <taxon>Melastomatoideae</taxon>
        <taxon>Melastomateae</taxon>
        <taxon>Melastoma</taxon>
    </lineage>
</organism>
<gene>
    <name evidence="1" type="ORF">MLD38_021666</name>
</gene>
<keyword evidence="2" id="KW-1185">Reference proteome</keyword>
<evidence type="ECO:0000313" key="2">
    <source>
        <dbReference type="Proteomes" id="UP001057402"/>
    </source>
</evidence>
<name>A0ACB9QG03_9MYRT</name>
<accession>A0ACB9QG03</accession>
<reference evidence="2" key="1">
    <citation type="journal article" date="2023" name="Front. Plant Sci.">
        <title>Chromosomal-level genome assembly of Melastoma candidum provides insights into trichome evolution.</title>
        <authorList>
            <person name="Zhong Y."/>
            <person name="Wu W."/>
            <person name="Sun C."/>
            <person name="Zou P."/>
            <person name="Liu Y."/>
            <person name="Dai S."/>
            <person name="Zhou R."/>
        </authorList>
    </citation>
    <scope>NUCLEOTIDE SEQUENCE [LARGE SCALE GENOMIC DNA]</scope>
</reference>
<dbReference type="EMBL" id="CM042885">
    <property type="protein sequence ID" value="KAI4365702.1"/>
    <property type="molecule type" value="Genomic_DNA"/>
</dbReference>
<dbReference type="Proteomes" id="UP001057402">
    <property type="component" value="Chromosome 6"/>
</dbReference>
<protein>
    <submittedName>
        <fullName evidence="1">Uncharacterized protein</fullName>
    </submittedName>
</protein>
<evidence type="ECO:0000313" key="1">
    <source>
        <dbReference type="EMBL" id="KAI4365702.1"/>
    </source>
</evidence>
<sequence>MDKIEHSTVFANGINIHVASIGPRDGPSVLFLHGFPQLWYLWRHQMLSLSSLGYRCIAPDLRGYGDSDAPESPEEYTNLHVIGDLLGILDAIGVEKVFLVGHDWGAYFAWYLCLFRPDRVTALVNMSVAFPSRDPRIRPVENMRKLFGDDYYICWFQVPGEAEEDFARADIRNLISLFLTSRDPDPRRIPTGTRFSDFTRVPIELPTWLTEEDIGYYTAKFSEKGFAGPLNYFRAMDRNWELTAPWTGAKVEVPVKFVVGDLDLAYHFPGMKQLVNEGGMKKMVPKLEEVVVMEDTAHFLQLEKDDEVTAHIYDFIKKF</sequence>
<comment type="caution">
    <text evidence="1">The sequence shown here is derived from an EMBL/GenBank/DDBJ whole genome shotgun (WGS) entry which is preliminary data.</text>
</comment>
<proteinExistence type="predicted"/>